<evidence type="ECO:0000313" key="3">
    <source>
        <dbReference type="Proteomes" id="UP000682202"/>
    </source>
</evidence>
<dbReference type="KEGG" id="mspg:F6B93_22440"/>
<proteinExistence type="inferred from homology"/>
<dbReference type="NCBIfam" id="TIGR03930">
    <property type="entry name" value="WXG100_ESAT6"/>
    <property type="match status" value="1"/>
</dbReference>
<dbReference type="AlphaFoldDB" id="A0A975K162"/>
<dbReference type="Pfam" id="PF06013">
    <property type="entry name" value="WXG100"/>
    <property type="match status" value="1"/>
</dbReference>
<dbReference type="SUPFAM" id="SSF140453">
    <property type="entry name" value="EsxAB dimer-like"/>
    <property type="match status" value="1"/>
</dbReference>
<comment type="similarity">
    <text evidence="1">Belongs to the WXG100 family.</text>
</comment>
<protein>
    <recommendedName>
        <fullName evidence="1">ESAT-6-like protein</fullName>
    </recommendedName>
</protein>
<dbReference type="InterPro" id="IPR010310">
    <property type="entry name" value="T7SS_ESAT-6-like"/>
</dbReference>
<evidence type="ECO:0000256" key="1">
    <source>
        <dbReference type="RuleBase" id="RU362001"/>
    </source>
</evidence>
<dbReference type="InterPro" id="IPR036689">
    <property type="entry name" value="ESAT-6-like_sf"/>
</dbReference>
<name>A0A975K162_9MYCO</name>
<evidence type="ECO:0000313" key="2">
    <source>
        <dbReference type="EMBL" id="QUR69467.1"/>
    </source>
</evidence>
<sequence>MAAENELRVDPQVMQGFAHSLSGAAEHLRTQLDELNAQVTDMLGGWQGASGGAYSSAWELWHLGASEVQRGLSMLATLTAEASAGYQENEAGAAEALRSVRDG</sequence>
<accession>A0A975K162</accession>
<organism evidence="2 3">
    <name type="scientific">Mycobacterium spongiae</name>
    <dbReference type="NCBI Taxonomy" id="886343"/>
    <lineage>
        <taxon>Bacteria</taxon>
        <taxon>Bacillati</taxon>
        <taxon>Actinomycetota</taxon>
        <taxon>Actinomycetes</taxon>
        <taxon>Mycobacteriales</taxon>
        <taxon>Mycobacteriaceae</taxon>
        <taxon>Mycobacterium</taxon>
    </lineage>
</organism>
<dbReference type="Proteomes" id="UP000682202">
    <property type="component" value="Chromosome"/>
</dbReference>
<dbReference type="Gene3D" id="1.10.287.1060">
    <property type="entry name" value="ESAT-6-like"/>
    <property type="match status" value="1"/>
</dbReference>
<reference evidence="2" key="1">
    <citation type="submission" date="2019-12" db="EMBL/GenBank/DDBJ databases">
        <title>Mycobacterium spongiae sp. nov.</title>
        <authorList>
            <person name="Stinear T."/>
        </authorList>
    </citation>
    <scope>NUCLEOTIDE SEQUENCE</scope>
    <source>
        <strain evidence="2">FSD4b-SM</strain>
    </source>
</reference>
<keyword evidence="3" id="KW-1185">Reference proteome</keyword>
<dbReference type="RefSeq" id="WP_211697054.1">
    <property type="nucleotide sequence ID" value="NZ_CP046600.1"/>
</dbReference>
<dbReference type="EMBL" id="CP046600">
    <property type="protein sequence ID" value="QUR69467.1"/>
    <property type="molecule type" value="Genomic_DNA"/>
</dbReference>
<gene>
    <name evidence="2" type="ORF">F6B93_22440</name>
</gene>